<evidence type="ECO:0000313" key="2">
    <source>
        <dbReference type="Proteomes" id="UP000001817"/>
    </source>
</evidence>
<reference evidence="1 2" key="1">
    <citation type="journal article" date="2006" name="Proc. Natl. Acad. Sci. U.S.A.">
        <title>Burkholderia xenovorans LB400 harbors a multi-replicon, 9.73-Mbp genome shaped for versatility.</title>
        <authorList>
            <person name="Chain P.S."/>
            <person name="Denef V.J."/>
            <person name="Konstantinidis K.T."/>
            <person name="Vergez L.M."/>
            <person name="Agullo L."/>
            <person name="Reyes V.L."/>
            <person name="Hauser L."/>
            <person name="Cordova M."/>
            <person name="Gomez L."/>
            <person name="Gonzalez M."/>
            <person name="Land M."/>
            <person name="Lao V."/>
            <person name="Larimer F."/>
            <person name="LiPuma J.J."/>
            <person name="Mahenthiralingam E."/>
            <person name="Malfatti S.A."/>
            <person name="Marx C.J."/>
            <person name="Parnell J.J."/>
            <person name="Ramette A."/>
            <person name="Richardson P."/>
            <person name="Seeger M."/>
            <person name="Smith D."/>
            <person name="Spilker T."/>
            <person name="Sul W.J."/>
            <person name="Tsoi T.V."/>
            <person name="Ulrich L.E."/>
            <person name="Zhulin I.B."/>
            <person name="Tiedje J.M."/>
        </authorList>
    </citation>
    <scope>NUCLEOTIDE SEQUENCE [LARGE SCALE GENOMIC DNA]</scope>
    <source>
        <strain evidence="1 2">LB400</strain>
    </source>
</reference>
<dbReference type="PATRIC" id="fig|266265.5.peg.1067"/>
<dbReference type="KEGG" id="bxe:Bxe_A3407"/>
<dbReference type="EMBL" id="CP000270">
    <property type="protein sequence ID" value="ABE29578.1"/>
    <property type="molecule type" value="Genomic_DNA"/>
</dbReference>
<organism evidence="1 2">
    <name type="scientific">Paraburkholderia xenovorans (strain LB400)</name>
    <dbReference type="NCBI Taxonomy" id="266265"/>
    <lineage>
        <taxon>Bacteria</taxon>
        <taxon>Pseudomonadati</taxon>
        <taxon>Pseudomonadota</taxon>
        <taxon>Betaproteobacteria</taxon>
        <taxon>Burkholderiales</taxon>
        <taxon>Burkholderiaceae</taxon>
        <taxon>Paraburkholderia</taxon>
    </lineage>
</organism>
<sequence length="248" mass="27490">MKLDPQTLYTLIGRLIEATPPDLGVYEKGGEMHVLEWLGKAEAYVKATGDLSLLMALQMELKRIHTGEAPWAAREIRGLLFRALALTELAAPPAVAGAFIPVDSGFDAFAAITKVLKRAKFDILIVDPYMNETVLTEFGTTIPERIGIRLLTTKIPQNAAVEPAARNWLKQFDTRPLELRWAPKRSLHDRVLLIDKAEAWTLTQSLKDFAARSPGEIIRTDHSANMKVDAYEEIWADAEPMSPDSGAA</sequence>
<dbReference type="OrthoDB" id="7572623at2"/>
<dbReference type="RefSeq" id="WP_011487321.1">
    <property type="nucleotide sequence ID" value="NC_007951.1"/>
</dbReference>
<gene>
    <name evidence="1" type="ORF">Bxe_A3407</name>
</gene>
<dbReference type="AlphaFoldDB" id="Q143B1"/>
<dbReference type="KEGG" id="bxb:DR64_1107"/>
<accession>Q143B1</accession>
<name>Q143B1_PARXL</name>
<evidence type="ECO:0000313" key="1">
    <source>
        <dbReference type="EMBL" id="ABE29578.1"/>
    </source>
</evidence>
<keyword evidence="2" id="KW-1185">Reference proteome</keyword>
<protein>
    <submittedName>
        <fullName evidence="1">Uncharacterized protein</fullName>
    </submittedName>
</protein>
<proteinExistence type="predicted"/>
<dbReference type="Proteomes" id="UP000001817">
    <property type="component" value="Chromosome 1"/>
</dbReference>
<dbReference type="SUPFAM" id="SSF56024">
    <property type="entry name" value="Phospholipase D/nuclease"/>
    <property type="match status" value="1"/>
</dbReference>
<dbReference type="eggNOG" id="ENOG5032Y0P">
    <property type="taxonomic scope" value="Bacteria"/>
</dbReference>